<reference evidence="3 4" key="1">
    <citation type="submission" date="2016-04" db="EMBL/GenBank/DDBJ databases">
        <title>A degradative enzymes factory behind the ericoid mycorrhizal symbiosis.</title>
        <authorList>
            <consortium name="DOE Joint Genome Institute"/>
            <person name="Martino E."/>
            <person name="Morin E."/>
            <person name="Grelet G."/>
            <person name="Kuo A."/>
            <person name="Kohler A."/>
            <person name="Daghino S."/>
            <person name="Barry K."/>
            <person name="Choi C."/>
            <person name="Cichocki N."/>
            <person name="Clum A."/>
            <person name="Copeland A."/>
            <person name="Hainaut M."/>
            <person name="Haridas S."/>
            <person name="Labutti K."/>
            <person name="Lindquist E."/>
            <person name="Lipzen A."/>
            <person name="Khouja H.-R."/>
            <person name="Murat C."/>
            <person name="Ohm R."/>
            <person name="Olson A."/>
            <person name="Spatafora J."/>
            <person name="Veneault-Fourrey C."/>
            <person name="Henrissat B."/>
            <person name="Grigoriev I."/>
            <person name="Martin F."/>
            <person name="Perotto S."/>
        </authorList>
    </citation>
    <scope>NUCLEOTIDE SEQUENCE [LARGE SCALE GENOMIC DNA]</scope>
    <source>
        <strain evidence="3 4">E</strain>
    </source>
</reference>
<name>A0A2J6T9H6_9HELO</name>
<sequence length="563" mass="63748">MNHHEKLEFRKEREHLKELLGKLEKSRQIANAVHYEASLRNSDQDYDKRQVLSNYLSTESNGLHARAEMQIYRMMGNTSKYFVQNQVLDCDTLRQLVAALEFWVFLALEGALGHLLEHKDVKMVYESNGSAAEVFRAFLNMLKAKRGFKAWTHNNMSQVVFSVHEAVEGFKNRNHKANSAGQVTNGLGNLRKPAPRPNQPSKELQHSFVDLPKEPIYQKEQEKCEGSVPTKPPMTNLAGKKPALTIDGKVKNSSDRLASFRLTREVAFEKHLQSTHVHLVQKLKGPSQENISQDGPYETTEEPLQQTSTSSNLKRPHDSDTTKVQPLQPSKSEPPARKFTGDIWEVSGDESDVPERKAVGKEVRLSTADVLSACVLQIAMALTRKQKTTEETAASNSNDGDNWQNHRRPEPVHSSPSSANETPRESTPVQRLSASLPRFEEKFSAVERAHAGAKSTFETAKGKAVEANMSLAGFETKARTGLEEILTLNPKAGEDWTWDSLRTQAEAFQRFGFDKRRQLLAVQVPIREEEETRKKFEEAKTEYEKWKKKMELLNKAVEAFDED</sequence>
<feature type="compositionally biased region" description="Polar residues" evidence="2">
    <location>
        <begin position="302"/>
        <end position="313"/>
    </location>
</feature>
<feature type="region of interest" description="Disordered" evidence="2">
    <location>
        <begin position="280"/>
        <end position="355"/>
    </location>
</feature>
<dbReference type="Proteomes" id="UP000235371">
    <property type="component" value="Unassembled WGS sequence"/>
</dbReference>
<feature type="region of interest" description="Disordered" evidence="2">
    <location>
        <begin position="220"/>
        <end position="243"/>
    </location>
</feature>
<protein>
    <submittedName>
        <fullName evidence="3">Uncharacterized protein</fullName>
    </submittedName>
</protein>
<dbReference type="EMBL" id="KZ613813">
    <property type="protein sequence ID" value="PMD59661.1"/>
    <property type="molecule type" value="Genomic_DNA"/>
</dbReference>
<feature type="compositionally biased region" description="Polar residues" evidence="2">
    <location>
        <begin position="177"/>
        <end position="187"/>
    </location>
</feature>
<feature type="coiled-coil region" evidence="1">
    <location>
        <begin position="529"/>
        <end position="563"/>
    </location>
</feature>
<feature type="region of interest" description="Disordered" evidence="2">
    <location>
        <begin position="176"/>
        <end position="203"/>
    </location>
</feature>
<gene>
    <name evidence="3" type="ORF">K444DRAFT_663714</name>
</gene>
<evidence type="ECO:0000313" key="3">
    <source>
        <dbReference type="EMBL" id="PMD59661.1"/>
    </source>
</evidence>
<feature type="compositionally biased region" description="Polar residues" evidence="2">
    <location>
        <begin position="391"/>
        <end position="403"/>
    </location>
</feature>
<dbReference type="InParanoid" id="A0A2J6T9H6"/>
<proteinExistence type="predicted"/>
<keyword evidence="1" id="KW-0175">Coiled coil</keyword>
<dbReference type="OrthoDB" id="3540981at2759"/>
<dbReference type="GeneID" id="36594944"/>
<feature type="compositionally biased region" description="Polar residues" evidence="2">
    <location>
        <begin position="414"/>
        <end position="433"/>
    </location>
</feature>
<organism evidence="3 4">
    <name type="scientific">Hyaloscypha bicolor E</name>
    <dbReference type="NCBI Taxonomy" id="1095630"/>
    <lineage>
        <taxon>Eukaryota</taxon>
        <taxon>Fungi</taxon>
        <taxon>Dikarya</taxon>
        <taxon>Ascomycota</taxon>
        <taxon>Pezizomycotina</taxon>
        <taxon>Leotiomycetes</taxon>
        <taxon>Helotiales</taxon>
        <taxon>Hyaloscyphaceae</taxon>
        <taxon>Hyaloscypha</taxon>
        <taxon>Hyaloscypha bicolor</taxon>
    </lineage>
</organism>
<accession>A0A2J6T9H6</accession>
<keyword evidence="4" id="KW-1185">Reference proteome</keyword>
<dbReference type="RefSeq" id="XP_024736565.1">
    <property type="nucleotide sequence ID" value="XM_024886867.1"/>
</dbReference>
<evidence type="ECO:0000313" key="4">
    <source>
        <dbReference type="Proteomes" id="UP000235371"/>
    </source>
</evidence>
<evidence type="ECO:0000256" key="1">
    <source>
        <dbReference type="SAM" id="Coils"/>
    </source>
</evidence>
<dbReference type="AlphaFoldDB" id="A0A2J6T9H6"/>
<feature type="compositionally biased region" description="Polar residues" evidence="2">
    <location>
        <begin position="322"/>
        <end position="331"/>
    </location>
</feature>
<feature type="region of interest" description="Disordered" evidence="2">
    <location>
        <begin position="385"/>
        <end position="434"/>
    </location>
</feature>
<evidence type="ECO:0000256" key="2">
    <source>
        <dbReference type="SAM" id="MobiDB-lite"/>
    </source>
</evidence>